<feature type="signal peptide" evidence="1">
    <location>
        <begin position="1"/>
        <end position="22"/>
    </location>
</feature>
<protein>
    <submittedName>
        <fullName evidence="2">Uncharacterized protein</fullName>
    </submittedName>
</protein>
<dbReference type="Gene3D" id="2.60.120.260">
    <property type="entry name" value="Galactose-binding domain-like"/>
    <property type="match status" value="1"/>
</dbReference>
<evidence type="ECO:0000313" key="2">
    <source>
        <dbReference type="EMBL" id="TFK21301.1"/>
    </source>
</evidence>
<keyword evidence="3" id="KW-1185">Reference proteome</keyword>
<proteinExistence type="predicted"/>
<sequence>MARIILLLAILLQAWIIRCTPANYTIDDTTGDARAQNLPFYLPQGSWSNNCTECDMQPEAQNASNGTYTQTRDNVNISNPAYINIDFEGTAIYLFFILGNELPSGSITTNITIRLDRQEYTFSRNSTQGTGFFEYDQLVFAKDTLPNTNHTLSIDVYSVLAFDRAVYT</sequence>
<dbReference type="Proteomes" id="UP000307440">
    <property type="component" value="Unassembled WGS sequence"/>
</dbReference>
<dbReference type="EMBL" id="ML210272">
    <property type="protein sequence ID" value="TFK21301.1"/>
    <property type="molecule type" value="Genomic_DNA"/>
</dbReference>
<gene>
    <name evidence="2" type="ORF">FA15DRAFT_83915</name>
</gene>
<dbReference type="AlphaFoldDB" id="A0A5C3KLR0"/>
<organism evidence="2 3">
    <name type="scientific">Coprinopsis marcescibilis</name>
    <name type="common">Agaric fungus</name>
    <name type="synonym">Psathyrella marcescibilis</name>
    <dbReference type="NCBI Taxonomy" id="230819"/>
    <lineage>
        <taxon>Eukaryota</taxon>
        <taxon>Fungi</taxon>
        <taxon>Dikarya</taxon>
        <taxon>Basidiomycota</taxon>
        <taxon>Agaricomycotina</taxon>
        <taxon>Agaricomycetes</taxon>
        <taxon>Agaricomycetidae</taxon>
        <taxon>Agaricales</taxon>
        <taxon>Agaricineae</taxon>
        <taxon>Psathyrellaceae</taxon>
        <taxon>Coprinopsis</taxon>
    </lineage>
</organism>
<feature type="chain" id="PRO_5022678676" evidence="1">
    <location>
        <begin position="23"/>
        <end position="168"/>
    </location>
</feature>
<dbReference type="STRING" id="230819.A0A5C3KLR0"/>
<name>A0A5C3KLR0_COPMA</name>
<dbReference type="OrthoDB" id="2758521at2759"/>
<evidence type="ECO:0000256" key="1">
    <source>
        <dbReference type="SAM" id="SignalP"/>
    </source>
</evidence>
<reference evidence="2 3" key="1">
    <citation type="journal article" date="2019" name="Nat. Ecol. Evol.">
        <title>Megaphylogeny resolves global patterns of mushroom evolution.</title>
        <authorList>
            <person name="Varga T."/>
            <person name="Krizsan K."/>
            <person name="Foldi C."/>
            <person name="Dima B."/>
            <person name="Sanchez-Garcia M."/>
            <person name="Sanchez-Ramirez S."/>
            <person name="Szollosi G.J."/>
            <person name="Szarkandi J.G."/>
            <person name="Papp V."/>
            <person name="Albert L."/>
            <person name="Andreopoulos W."/>
            <person name="Angelini C."/>
            <person name="Antonin V."/>
            <person name="Barry K.W."/>
            <person name="Bougher N.L."/>
            <person name="Buchanan P."/>
            <person name="Buyck B."/>
            <person name="Bense V."/>
            <person name="Catcheside P."/>
            <person name="Chovatia M."/>
            <person name="Cooper J."/>
            <person name="Damon W."/>
            <person name="Desjardin D."/>
            <person name="Finy P."/>
            <person name="Geml J."/>
            <person name="Haridas S."/>
            <person name="Hughes K."/>
            <person name="Justo A."/>
            <person name="Karasinski D."/>
            <person name="Kautmanova I."/>
            <person name="Kiss B."/>
            <person name="Kocsube S."/>
            <person name="Kotiranta H."/>
            <person name="LaButti K.M."/>
            <person name="Lechner B.E."/>
            <person name="Liimatainen K."/>
            <person name="Lipzen A."/>
            <person name="Lukacs Z."/>
            <person name="Mihaltcheva S."/>
            <person name="Morgado L.N."/>
            <person name="Niskanen T."/>
            <person name="Noordeloos M.E."/>
            <person name="Ohm R.A."/>
            <person name="Ortiz-Santana B."/>
            <person name="Ovrebo C."/>
            <person name="Racz N."/>
            <person name="Riley R."/>
            <person name="Savchenko A."/>
            <person name="Shiryaev A."/>
            <person name="Soop K."/>
            <person name="Spirin V."/>
            <person name="Szebenyi C."/>
            <person name="Tomsovsky M."/>
            <person name="Tulloss R.E."/>
            <person name="Uehling J."/>
            <person name="Grigoriev I.V."/>
            <person name="Vagvolgyi C."/>
            <person name="Papp T."/>
            <person name="Martin F.M."/>
            <person name="Miettinen O."/>
            <person name="Hibbett D.S."/>
            <person name="Nagy L.G."/>
        </authorList>
    </citation>
    <scope>NUCLEOTIDE SEQUENCE [LARGE SCALE GENOMIC DNA]</scope>
    <source>
        <strain evidence="2 3">CBS 121175</strain>
    </source>
</reference>
<keyword evidence="1" id="KW-0732">Signal</keyword>
<accession>A0A5C3KLR0</accession>
<evidence type="ECO:0000313" key="3">
    <source>
        <dbReference type="Proteomes" id="UP000307440"/>
    </source>
</evidence>